<evidence type="ECO:0000313" key="3">
    <source>
        <dbReference type="Proteomes" id="UP001168338"/>
    </source>
</evidence>
<keyword evidence="3" id="KW-1185">Reference proteome</keyword>
<protein>
    <submittedName>
        <fullName evidence="2">DUF504 domain-containing protein</fullName>
    </submittedName>
</protein>
<dbReference type="InterPro" id="IPR040459">
    <property type="entry name" value="MJ1316"/>
</dbReference>
<dbReference type="EMBL" id="VCYH01000003">
    <property type="protein sequence ID" value="MDN7024335.1"/>
    <property type="molecule type" value="Genomic_DNA"/>
</dbReference>
<dbReference type="Proteomes" id="UP001168338">
    <property type="component" value="Unassembled WGS sequence"/>
</dbReference>
<proteinExistence type="predicted"/>
<name>A0ABT8M8S9_9EURY</name>
<reference evidence="2" key="1">
    <citation type="submission" date="2019-05" db="EMBL/GenBank/DDBJ databases">
        <title>Methanoculleus sp. FWC-SCC1, a methanogenic archaeon isolated from deep marine cold seep.</title>
        <authorList>
            <person name="Chen Y.-W."/>
            <person name="Chen S.-C."/>
            <person name="Teng N.-H."/>
            <person name="Lai M.-C."/>
        </authorList>
    </citation>
    <scope>NUCLEOTIDE SEQUENCE</scope>
    <source>
        <strain evidence="2">FWC-SCC1</strain>
    </source>
</reference>
<dbReference type="RefSeq" id="WP_301663434.1">
    <property type="nucleotide sequence ID" value="NZ_VCYH01000003.1"/>
</dbReference>
<evidence type="ECO:0000313" key="2">
    <source>
        <dbReference type="EMBL" id="MDN7024335.1"/>
    </source>
</evidence>
<dbReference type="Pfam" id="PF04457">
    <property type="entry name" value="MJ1316"/>
    <property type="match status" value="1"/>
</dbReference>
<feature type="domain" description="MJ1316 RNA cyclic group end recognition" evidence="1">
    <location>
        <begin position="1"/>
        <end position="80"/>
    </location>
</feature>
<accession>A0ABT8M8S9</accession>
<gene>
    <name evidence="2" type="ORF">FGU65_05425</name>
</gene>
<sequence>MRTSHRLLLRLYHDPACDFDRVAVTYVDRGAPGDVSTVAGPAISALDAYYLEIAEGDRTACIPYHRIREIRYGDRVLWSREGVSARSSGG</sequence>
<comment type="caution">
    <text evidence="2">The sequence shown here is derived from an EMBL/GenBank/DDBJ whole genome shotgun (WGS) entry which is preliminary data.</text>
</comment>
<evidence type="ECO:0000259" key="1">
    <source>
        <dbReference type="Pfam" id="PF04457"/>
    </source>
</evidence>
<organism evidence="2 3">
    <name type="scientific">Methanoculleus frigidifontis</name>
    <dbReference type="NCBI Taxonomy" id="2584085"/>
    <lineage>
        <taxon>Archaea</taxon>
        <taxon>Methanobacteriati</taxon>
        <taxon>Methanobacteriota</taxon>
        <taxon>Stenosarchaea group</taxon>
        <taxon>Methanomicrobia</taxon>
        <taxon>Methanomicrobiales</taxon>
        <taxon>Methanomicrobiaceae</taxon>
        <taxon>Methanoculleus</taxon>
    </lineage>
</organism>